<keyword evidence="3" id="KW-1185">Reference proteome</keyword>
<feature type="transmembrane region" description="Helical" evidence="1">
    <location>
        <begin position="248"/>
        <end position="266"/>
    </location>
</feature>
<organism evidence="2 3">
    <name type="scientific">Micromonospora andamanensis</name>
    <dbReference type="NCBI Taxonomy" id="1287068"/>
    <lineage>
        <taxon>Bacteria</taxon>
        <taxon>Bacillati</taxon>
        <taxon>Actinomycetota</taxon>
        <taxon>Actinomycetes</taxon>
        <taxon>Micromonosporales</taxon>
        <taxon>Micromonosporaceae</taxon>
        <taxon>Micromonospora</taxon>
    </lineage>
</organism>
<gene>
    <name evidence="2" type="ORF">Van01_62880</name>
</gene>
<keyword evidence="1" id="KW-1133">Transmembrane helix</keyword>
<reference evidence="2 3" key="1">
    <citation type="submission" date="2021-01" db="EMBL/GenBank/DDBJ databases">
        <title>Whole genome shotgun sequence of Verrucosispora andamanensis NBRC 109075.</title>
        <authorList>
            <person name="Komaki H."/>
            <person name="Tamura T."/>
        </authorList>
    </citation>
    <scope>NUCLEOTIDE SEQUENCE [LARGE SCALE GENOMIC DNA]</scope>
    <source>
        <strain evidence="2 3">NBRC 109075</strain>
    </source>
</reference>
<proteinExistence type="predicted"/>
<feature type="transmembrane region" description="Helical" evidence="1">
    <location>
        <begin position="87"/>
        <end position="111"/>
    </location>
</feature>
<evidence type="ECO:0000313" key="2">
    <source>
        <dbReference type="EMBL" id="GIJ13074.1"/>
    </source>
</evidence>
<protein>
    <submittedName>
        <fullName evidence="2">Uncharacterized protein</fullName>
    </submittedName>
</protein>
<comment type="caution">
    <text evidence="2">The sequence shown here is derived from an EMBL/GenBank/DDBJ whole genome shotgun (WGS) entry which is preliminary data.</text>
</comment>
<feature type="transmembrane region" description="Helical" evidence="1">
    <location>
        <begin position="218"/>
        <end position="236"/>
    </location>
</feature>
<keyword evidence="1" id="KW-0812">Transmembrane</keyword>
<feature type="transmembrane region" description="Helical" evidence="1">
    <location>
        <begin position="158"/>
        <end position="176"/>
    </location>
</feature>
<feature type="transmembrane region" description="Helical" evidence="1">
    <location>
        <begin position="306"/>
        <end position="330"/>
    </location>
</feature>
<dbReference type="RefSeq" id="WP_204015363.1">
    <property type="nucleotide sequence ID" value="NZ_BOOZ01000077.1"/>
</dbReference>
<feature type="transmembrane region" description="Helical" evidence="1">
    <location>
        <begin position="273"/>
        <end position="294"/>
    </location>
</feature>
<dbReference type="Proteomes" id="UP000647017">
    <property type="component" value="Unassembled WGS sequence"/>
</dbReference>
<name>A0ABQ4I5B4_9ACTN</name>
<accession>A0ABQ4I5B4</accession>
<evidence type="ECO:0000256" key="1">
    <source>
        <dbReference type="SAM" id="Phobius"/>
    </source>
</evidence>
<feature type="transmembrane region" description="Helical" evidence="1">
    <location>
        <begin position="131"/>
        <end position="151"/>
    </location>
</feature>
<dbReference type="EMBL" id="BOOZ01000077">
    <property type="protein sequence ID" value="GIJ13074.1"/>
    <property type="molecule type" value="Genomic_DNA"/>
</dbReference>
<keyword evidence="1" id="KW-0472">Membrane</keyword>
<sequence length="350" mass="37111">MSRLEERYRRVLRLLPVGYRRQWEDDMVAAFLETLQTGDAETDEYLADHGRPSLAEVASVMSLAVRLRIGGADAPPRPYAWGQAVRLAVLTGVLLQAVMATAGLAITLWLYGALSWLPAPTSEWVLVPPASSWQATLNLAGYAWLPAFLALVLGHRRVAQAVAAVAVVPQAVAVAVEQATGPAPLTVTPWALLLIELALLVAMSAVHSDAAPVARRPWLLALPIGILAVPVPLFLAQATMPALRLLDWPGMCCVLVAVAMAVNLVASRSPLRTLPWSLALVLLAAAALALRIATLPDIGAQVQRTALLTTAAGQIVAVLAVGVPLAVVAFRALRHLPPVPSAEEPHRTDS</sequence>
<feature type="transmembrane region" description="Helical" evidence="1">
    <location>
        <begin position="188"/>
        <end position="206"/>
    </location>
</feature>
<evidence type="ECO:0000313" key="3">
    <source>
        <dbReference type="Proteomes" id="UP000647017"/>
    </source>
</evidence>